<dbReference type="SUPFAM" id="SSF49785">
    <property type="entry name" value="Galactose-binding domain-like"/>
    <property type="match status" value="1"/>
</dbReference>
<evidence type="ECO:0000313" key="5">
    <source>
        <dbReference type="Proteomes" id="UP000198942"/>
    </source>
</evidence>
<evidence type="ECO:0000256" key="2">
    <source>
        <dbReference type="ARBA" id="ARBA00022801"/>
    </source>
</evidence>
<accession>A0A1H8P3N1</accession>
<dbReference type="AlphaFoldDB" id="A0A1H8P3N1"/>
<dbReference type="PANTHER" id="PTHR43817">
    <property type="entry name" value="GLYCOSYL HYDROLASE"/>
    <property type="match status" value="1"/>
</dbReference>
<proteinExistence type="predicted"/>
<dbReference type="Pfam" id="PF17132">
    <property type="entry name" value="Glyco_hydro_106"/>
    <property type="match status" value="1"/>
</dbReference>
<evidence type="ECO:0000256" key="1">
    <source>
        <dbReference type="ARBA" id="ARBA00022729"/>
    </source>
</evidence>
<keyword evidence="1" id="KW-0732">Signal</keyword>
<dbReference type="InterPro" id="IPR008979">
    <property type="entry name" value="Galactose-bd-like_sf"/>
</dbReference>
<keyword evidence="2" id="KW-0378">Hydrolase</keyword>
<dbReference type="InterPro" id="IPR054593">
    <property type="entry name" value="Beta-mannosidase-like_N2"/>
</dbReference>
<dbReference type="STRING" id="551995.SAMN05192574_107207"/>
<dbReference type="PANTHER" id="PTHR43817:SF1">
    <property type="entry name" value="HYDROLASE, FAMILY 43, PUTATIVE (AFU_ORTHOLOGUE AFUA_3G01660)-RELATED"/>
    <property type="match status" value="1"/>
</dbReference>
<gene>
    <name evidence="4" type="ORF">SAMN05192574_107207</name>
</gene>
<dbReference type="GO" id="GO:0004553">
    <property type="term" value="F:hydrolase activity, hydrolyzing O-glycosyl compounds"/>
    <property type="evidence" value="ECO:0007669"/>
    <property type="project" value="UniProtKB-ARBA"/>
</dbReference>
<sequence length="1120" mass="125259">MPNHDENFSIVLIINLAAFTYKSLSSRPVGWVVENILIFLMQNIYKKTAVILLMFNALGLSTKSFAQTKAIKQDKLYSGFKTTPDSVQTSVYWYWISGNVSKEGVVKDLESMKKIGINRAFIGNIGLDEIPYGKVKLFSDEWWDIMHTALKTATRLKIDIGIFNGPGWSQSGGPWVKPEQSMRYLTSSILAVKGPISLNKKLDQPQKQFQDVRIIAFPAPAGYGEHMASSFISSVPVDPHVNNLMDGNENTVYTIPNDPKPTVTIDAASPYTARSIVFYPVHKELRFEGEIQARDAAGNYQTVKHFVVDRSNTNLNVGFSPYSPAAISIPTTTSQSFRVVFTNGSQGSDIAELKISASPNVENYAEKTLAKMFQTPLPYWKEYQWQPQPVVDDPQYVINPQKVIDISKYMQADGTLKWDVPAGNWIIMRTGMTPTQVTNAPAPPEGRGLEIDKMSKQHIAEHFDAFLGQILKRIPAADRKSFKVTVEDSYETGSQNWTDDMLKNFKAKYGYDALPYLPVLNGSVVGSQDQSDRFLWDLRRFVADKVAYEYVGGLRDASHKHGLTTWLENYGHWGFPGEFLQYGGQSDEIGGEFWSEGDLGNIENRAASSSAHIYGKTKVSAESFTCAGGPFSRYPALMKQRGDRFFTEGINNTLLHVYVTQLADNRLPGSNAWFGNEFNRNNTWFYDMDMFISYIKRCNYMLRQGNYVADVAYFIGEDAPKMTGIRDPELPQGYSFDYINAEVLNGRAKVVNGKLVLPGGMSYRLLVLPKLATMRPELLKTITRLVNDGLAILGPKPERSPSLQNYGTADEEIKKMASALWGNIDSVLVKTHQYGKGLVINGMDMQQALDLLKVVPDCKFNTVDQALFIHRKLTDGDMYFVSNQTAQNIDINAAFRAKGKAPELWDATTGNCRNLLNYKQDGSITTVPLKLAAYESAFIIFRKPANSNPVKGENFPDQQVLVDVNTPWQVTFDAKRWGPTNQVTFDKLVDWTLRPEGDIKYYSGSAVYHNTFNIARIEKNKHLLLDLGQVKAMAKVKVNGIAVGGVWTAPYQLDVTAALKPGNNTVDIEVVNTWVNRLIGDSKLQPNERHTWTTVNPYKPESALEASGLTGPVTIKSVVY</sequence>
<evidence type="ECO:0000259" key="3">
    <source>
        <dbReference type="Pfam" id="PF22666"/>
    </source>
</evidence>
<dbReference type="CDD" id="cd03143">
    <property type="entry name" value="A4_beta-galactosidase_middle_domain"/>
    <property type="match status" value="1"/>
</dbReference>
<reference evidence="5" key="1">
    <citation type="submission" date="2016-10" db="EMBL/GenBank/DDBJ databases">
        <authorList>
            <person name="Varghese N."/>
            <person name="Submissions S."/>
        </authorList>
    </citation>
    <scope>NUCLEOTIDE SEQUENCE [LARGE SCALE GENOMIC DNA]</scope>
    <source>
        <strain evidence="5">Gh-48</strain>
    </source>
</reference>
<dbReference type="EMBL" id="FOCL01000007">
    <property type="protein sequence ID" value="SEO36143.1"/>
    <property type="molecule type" value="Genomic_DNA"/>
</dbReference>
<keyword evidence="5" id="KW-1185">Reference proteome</keyword>
<organism evidence="4 5">
    <name type="scientific">Mucilaginibacter gossypiicola</name>
    <dbReference type="NCBI Taxonomy" id="551995"/>
    <lineage>
        <taxon>Bacteria</taxon>
        <taxon>Pseudomonadati</taxon>
        <taxon>Bacteroidota</taxon>
        <taxon>Sphingobacteriia</taxon>
        <taxon>Sphingobacteriales</taxon>
        <taxon>Sphingobacteriaceae</taxon>
        <taxon>Mucilaginibacter</taxon>
    </lineage>
</organism>
<dbReference type="NCBIfam" id="NF045579">
    <property type="entry name" value="rhamnoside_JR"/>
    <property type="match status" value="1"/>
</dbReference>
<dbReference type="Proteomes" id="UP000198942">
    <property type="component" value="Unassembled WGS sequence"/>
</dbReference>
<protein>
    <submittedName>
        <fullName evidence="4">Alpha-L-rhamnosidase</fullName>
    </submittedName>
</protein>
<feature type="domain" description="Beta-mannosidase-like galactose-binding" evidence="3">
    <location>
        <begin position="1006"/>
        <end position="1078"/>
    </location>
</feature>
<evidence type="ECO:0000313" key="4">
    <source>
        <dbReference type="EMBL" id="SEO36143.1"/>
    </source>
</evidence>
<dbReference type="Gene3D" id="2.60.120.260">
    <property type="entry name" value="Galactose-binding domain-like"/>
    <property type="match status" value="2"/>
</dbReference>
<name>A0A1H8P3N1_9SPHI</name>
<dbReference type="Pfam" id="PF22666">
    <property type="entry name" value="Glyco_hydro_2_N2"/>
    <property type="match status" value="1"/>
</dbReference>